<sequence>MNQFKDKVAIVTGGASGMGESLCRKLAAAGAKVIAADIAFDNVNRVVEDIRSAGGKAEAASLDVTDKDAVYALVEEVAQNHGRLDYMFNNAGILVVGEIRDMAPGQWDRLMAVNVMGVLHGTLAAYSVMLRQGFGHIVNTASMAGLIYQPVTAAYVMTKQAAVGLSLSLRAEAAALGVKVSVVCPGLVDTSLYTNCQSVKADVQDVLGMLPVRACPADKAADKILSGAIKNKAVIVFPLHARILWRAYRLAPIGMLKVMEVLVWAFRKKARKEAQQGVCIDEL</sequence>
<protein>
    <submittedName>
        <fullName evidence="5">NADP-dependent 3-hydroxy acid dehydrogenase YdfG</fullName>
    </submittedName>
</protein>
<dbReference type="PRINTS" id="PR00081">
    <property type="entry name" value="GDHRDH"/>
</dbReference>
<dbReference type="InterPro" id="IPR020904">
    <property type="entry name" value="Sc_DH/Rdtase_CS"/>
</dbReference>
<evidence type="ECO:0000256" key="3">
    <source>
        <dbReference type="RuleBase" id="RU000363"/>
    </source>
</evidence>
<evidence type="ECO:0000256" key="1">
    <source>
        <dbReference type="ARBA" id="ARBA00006484"/>
    </source>
</evidence>
<organism evidence="5 6">
    <name type="scientific">Desulfatibacillum alkenivorans DSM 16219</name>
    <dbReference type="NCBI Taxonomy" id="1121393"/>
    <lineage>
        <taxon>Bacteria</taxon>
        <taxon>Pseudomonadati</taxon>
        <taxon>Thermodesulfobacteriota</taxon>
        <taxon>Desulfobacteria</taxon>
        <taxon>Desulfobacterales</taxon>
        <taxon>Desulfatibacillaceae</taxon>
        <taxon>Desulfatibacillum</taxon>
    </lineage>
</organism>
<feature type="domain" description="Ketoreductase" evidence="4">
    <location>
        <begin position="7"/>
        <end position="191"/>
    </location>
</feature>
<dbReference type="SMART" id="SM00822">
    <property type="entry name" value="PKS_KR"/>
    <property type="match status" value="1"/>
</dbReference>
<dbReference type="AlphaFoldDB" id="A0A1M6WUW0"/>
<dbReference type="InterPro" id="IPR036291">
    <property type="entry name" value="NAD(P)-bd_dom_sf"/>
</dbReference>
<dbReference type="Proteomes" id="UP000183994">
    <property type="component" value="Unassembled WGS sequence"/>
</dbReference>
<dbReference type="Pfam" id="PF00106">
    <property type="entry name" value="adh_short"/>
    <property type="match status" value="1"/>
</dbReference>
<evidence type="ECO:0000259" key="4">
    <source>
        <dbReference type="SMART" id="SM00822"/>
    </source>
</evidence>
<keyword evidence="6" id="KW-1185">Reference proteome</keyword>
<dbReference type="STRING" id="1121393.SAMN02745216_04399"/>
<keyword evidence="2" id="KW-0560">Oxidoreductase</keyword>
<dbReference type="SUPFAM" id="SSF51735">
    <property type="entry name" value="NAD(P)-binding Rossmann-fold domains"/>
    <property type="match status" value="1"/>
</dbReference>
<dbReference type="FunFam" id="3.40.50.720:FF:000084">
    <property type="entry name" value="Short-chain dehydrogenase reductase"/>
    <property type="match status" value="1"/>
</dbReference>
<dbReference type="PROSITE" id="PS00061">
    <property type="entry name" value="ADH_SHORT"/>
    <property type="match status" value="1"/>
</dbReference>
<dbReference type="PANTHER" id="PTHR44196:SF1">
    <property type="entry name" value="DEHYDROGENASE_REDUCTASE SDR FAMILY MEMBER 7B"/>
    <property type="match status" value="1"/>
</dbReference>
<dbReference type="GO" id="GO:0016020">
    <property type="term" value="C:membrane"/>
    <property type="evidence" value="ECO:0007669"/>
    <property type="project" value="TreeGrafter"/>
</dbReference>
<dbReference type="InterPro" id="IPR002347">
    <property type="entry name" value="SDR_fam"/>
</dbReference>
<dbReference type="PRINTS" id="PR00080">
    <property type="entry name" value="SDRFAMILY"/>
</dbReference>
<dbReference type="Gene3D" id="3.40.50.720">
    <property type="entry name" value="NAD(P)-binding Rossmann-like Domain"/>
    <property type="match status" value="1"/>
</dbReference>
<dbReference type="CDD" id="cd05233">
    <property type="entry name" value="SDR_c"/>
    <property type="match status" value="1"/>
</dbReference>
<dbReference type="EMBL" id="FQZU01000040">
    <property type="protein sequence ID" value="SHK97560.1"/>
    <property type="molecule type" value="Genomic_DNA"/>
</dbReference>
<comment type="similarity">
    <text evidence="1 3">Belongs to the short-chain dehydrogenases/reductases (SDR) family.</text>
</comment>
<dbReference type="InterPro" id="IPR057326">
    <property type="entry name" value="KR_dom"/>
</dbReference>
<evidence type="ECO:0000256" key="2">
    <source>
        <dbReference type="ARBA" id="ARBA00023002"/>
    </source>
</evidence>
<dbReference type="PANTHER" id="PTHR44196">
    <property type="entry name" value="DEHYDROGENASE/REDUCTASE SDR FAMILY MEMBER 7B"/>
    <property type="match status" value="1"/>
</dbReference>
<name>A0A1M6WUW0_9BACT</name>
<evidence type="ECO:0000313" key="5">
    <source>
        <dbReference type="EMBL" id="SHK97560.1"/>
    </source>
</evidence>
<dbReference type="OrthoDB" id="9790266at2"/>
<proteinExistence type="inferred from homology"/>
<gene>
    <name evidence="5" type="ORF">SAMN02745216_04399</name>
</gene>
<dbReference type="RefSeq" id="WP_073478399.1">
    <property type="nucleotide sequence ID" value="NZ_FQZU01000040.1"/>
</dbReference>
<accession>A0A1M6WUW0</accession>
<dbReference type="GO" id="GO:0016491">
    <property type="term" value="F:oxidoreductase activity"/>
    <property type="evidence" value="ECO:0007669"/>
    <property type="project" value="UniProtKB-KW"/>
</dbReference>
<evidence type="ECO:0000313" key="6">
    <source>
        <dbReference type="Proteomes" id="UP000183994"/>
    </source>
</evidence>
<reference evidence="6" key="1">
    <citation type="submission" date="2016-11" db="EMBL/GenBank/DDBJ databases">
        <authorList>
            <person name="Varghese N."/>
            <person name="Submissions S."/>
        </authorList>
    </citation>
    <scope>NUCLEOTIDE SEQUENCE [LARGE SCALE GENOMIC DNA]</scope>
    <source>
        <strain evidence="6">DSM 16219</strain>
    </source>
</reference>